<dbReference type="Pfam" id="PF00271">
    <property type="entry name" value="Helicase_C"/>
    <property type="match status" value="1"/>
</dbReference>
<evidence type="ECO:0000313" key="3">
    <source>
        <dbReference type="Proteomes" id="UP000054477"/>
    </source>
</evidence>
<keyword evidence="3" id="KW-1185">Reference proteome</keyword>
<dbReference type="Gene3D" id="3.40.50.300">
    <property type="entry name" value="P-loop containing nucleotide triphosphate hydrolases"/>
    <property type="match status" value="1"/>
</dbReference>
<dbReference type="HOGENOM" id="CLU_1471619_0_0_1"/>
<gene>
    <name evidence="2" type="ORF">K443DRAFT_98882</name>
</gene>
<evidence type="ECO:0000259" key="1">
    <source>
        <dbReference type="PROSITE" id="PS51194"/>
    </source>
</evidence>
<dbReference type="EMBL" id="KN838608">
    <property type="protein sequence ID" value="KIK01319.1"/>
    <property type="molecule type" value="Genomic_DNA"/>
</dbReference>
<protein>
    <recommendedName>
        <fullName evidence="1">Helicase C-terminal domain-containing protein</fullName>
    </recommendedName>
</protein>
<dbReference type="InterPro" id="IPR027417">
    <property type="entry name" value="P-loop_NTPase"/>
</dbReference>
<sequence length="190" mass="21364">PKTIVFHDDSDKASNTALYINRQLPVCLQNKGIVRHYHGGMSKDYLMKVYDDFRKADGVCRILHFFLFPCSLITDLSTQGLDIADIETVVQYGITQDVPTTLQRGGRGGRTPSTEVLFLIMYEPWVLGIDLLNLEENSSDPDFPYAGKLTKYSTKPARTGVAMVRVVESKELCIRGFWADYLKDDSSTGE</sequence>
<dbReference type="AlphaFoldDB" id="A0A0C9XIH3"/>
<dbReference type="InterPro" id="IPR001650">
    <property type="entry name" value="Helicase_C-like"/>
</dbReference>
<dbReference type="OrthoDB" id="5952536at2759"/>
<reference evidence="2 3" key="1">
    <citation type="submission" date="2014-04" db="EMBL/GenBank/DDBJ databases">
        <authorList>
            <consortium name="DOE Joint Genome Institute"/>
            <person name="Kuo A."/>
            <person name="Kohler A."/>
            <person name="Nagy L.G."/>
            <person name="Floudas D."/>
            <person name="Copeland A."/>
            <person name="Barry K.W."/>
            <person name="Cichocki N."/>
            <person name="Veneault-Fourrey C."/>
            <person name="LaButti K."/>
            <person name="Lindquist E.A."/>
            <person name="Lipzen A."/>
            <person name="Lundell T."/>
            <person name="Morin E."/>
            <person name="Murat C."/>
            <person name="Sun H."/>
            <person name="Tunlid A."/>
            <person name="Henrissat B."/>
            <person name="Grigoriev I.V."/>
            <person name="Hibbett D.S."/>
            <person name="Martin F."/>
            <person name="Nordberg H.P."/>
            <person name="Cantor M.N."/>
            <person name="Hua S.X."/>
        </authorList>
    </citation>
    <scope>NUCLEOTIDE SEQUENCE [LARGE SCALE GENOMIC DNA]</scope>
    <source>
        <strain evidence="2 3">LaAM-08-1</strain>
    </source>
</reference>
<dbReference type="SUPFAM" id="SSF52540">
    <property type="entry name" value="P-loop containing nucleoside triphosphate hydrolases"/>
    <property type="match status" value="1"/>
</dbReference>
<proteinExistence type="predicted"/>
<reference evidence="3" key="2">
    <citation type="submission" date="2015-01" db="EMBL/GenBank/DDBJ databases">
        <title>Evolutionary Origins and Diversification of the Mycorrhizal Mutualists.</title>
        <authorList>
            <consortium name="DOE Joint Genome Institute"/>
            <consortium name="Mycorrhizal Genomics Consortium"/>
            <person name="Kohler A."/>
            <person name="Kuo A."/>
            <person name="Nagy L.G."/>
            <person name="Floudas D."/>
            <person name="Copeland A."/>
            <person name="Barry K.W."/>
            <person name="Cichocki N."/>
            <person name="Veneault-Fourrey C."/>
            <person name="LaButti K."/>
            <person name="Lindquist E.A."/>
            <person name="Lipzen A."/>
            <person name="Lundell T."/>
            <person name="Morin E."/>
            <person name="Murat C."/>
            <person name="Riley R."/>
            <person name="Ohm R."/>
            <person name="Sun H."/>
            <person name="Tunlid A."/>
            <person name="Henrissat B."/>
            <person name="Grigoriev I.V."/>
            <person name="Hibbett D.S."/>
            <person name="Martin F."/>
        </authorList>
    </citation>
    <scope>NUCLEOTIDE SEQUENCE [LARGE SCALE GENOMIC DNA]</scope>
    <source>
        <strain evidence="3">LaAM-08-1</strain>
    </source>
</reference>
<feature type="non-terminal residue" evidence="2">
    <location>
        <position position="1"/>
    </location>
</feature>
<organism evidence="2 3">
    <name type="scientific">Laccaria amethystina LaAM-08-1</name>
    <dbReference type="NCBI Taxonomy" id="1095629"/>
    <lineage>
        <taxon>Eukaryota</taxon>
        <taxon>Fungi</taxon>
        <taxon>Dikarya</taxon>
        <taxon>Basidiomycota</taxon>
        <taxon>Agaricomycotina</taxon>
        <taxon>Agaricomycetes</taxon>
        <taxon>Agaricomycetidae</taxon>
        <taxon>Agaricales</taxon>
        <taxon>Agaricineae</taxon>
        <taxon>Hydnangiaceae</taxon>
        <taxon>Laccaria</taxon>
    </lineage>
</organism>
<name>A0A0C9XIH3_9AGAR</name>
<dbReference type="PROSITE" id="PS51194">
    <property type="entry name" value="HELICASE_CTER"/>
    <property type="match status" value="1"/>
</dbReference>
<evidence type="ECO:0000313" key="2">
    <source>
        <dbReference type="EMBL" id="KIK01319.1"/>
    </source>
</evidence>
<feature type="domain" description="Helicase C-terminal" evidence="1">
    <location>
        <begin position="1"/>
        <end position="173"/>
    </location>
</feature>
<accession>A0A0C9XIH3</accession>
<dbReference type="Proteomes" id="UP000054477">
    <property type="component" value="Unassembled WGS sequence"/>
</dbReference>
<dbReference type="STRING" id="1095629.A0A0C9XIH3"/>